<dbReference type="AlphaFoldDB" id="A0A255EM36"/>
<dbReference type="CDD" id="cd04301">
    <property type="entry name" value="NAT_SF"/>
    <property type="match status" value="1"/>
</dbReference>
<dbReference type="PANTHER" id="PTHR43792:SF1">
    <property type="entry name" value="N-ACETYLTRANSFERASE DOMAIN-CONTAINING PROTEIN"/>
    <property type="match status" value="1"/>
</dbReference>
<dbReference type="OrthoDB" id="9132139at2"/>
<keyword evidence="4" id="KW-1185">Reference proteome</keyword>
<evidence type="ECO:0000313" key="3">
    <source>
        <dbReference type="EMBL" id="OYN92303.1"/>
    </source>
</evidence>
<dbReference type="PROSITE" id="PS51186">
    <property type="entry name" value="GNAT"/>
    <property type="match status" value="1"/>
</dbReference>
<feature type="domain" description="N-acetyltransferase" evidence="1">
    <location>
        <begin position="12"/>
        <end position="180"/>
    </location>
</feature>
<evidence type="ECO:0000259" key="1">
    <source>
        <dbReference type="PROSITE" id="PS51186"/>
    </source>
</evidence>
<dbReference type="GO" id="GO:0016747">
    <property type="term" value="F:acyltransferase activity, transferring groups other than amino-acyl groups"/>
    <property type="evidence" value="ECO:0007669"/>
    <property type="project" value="InterPro"/>
</dbReference>
<dbReference type="PANTHER" id="PTHR43792">
    <property type="entry name" value="GNAT FAMILY, PUTATIVE (AFU_ORTHOLOGUE AFUA_3G00765)-RELATED-RELATED"/>
    <property type="match status" value="1"/>
</dbReference>
<evidence type="ECO:0000313" key="2">
    <source>
        <dbReference type="EMBL" id="OYN90522.1"/>
    </source>
</evidence>
<dbReference type="RefSeq" id="WP_094449615.1">
    <property type="nucleotide sequence ID" value="NZ_NMVI01000005.1"/>
</dbReference>
<dbReference type="Pfam" id="PF13302">
    <property type="entry name" value="Acetyltransf_3"/>
    <property type="match status" value="1"/>
</dbReference>
<organism evidence="2 5">
    <name type="scientific">Parenemella sanctibonifatiensis</name>
    <dbReference type="NCBI Taxonomy" id="2016505"/>
    <lineage>
        <taxon>Bacteria</taxon>
        <taxon>Bacillati</taxon>
        <taxon>Actinomycetota</taxon>
        <taxon>Actinomycetes</taxon>
        <taxon>Propionibacteriales</taxon>
        <taxon>Propionibacteriaceae</taxon>
        <taxon>Parenemella</taxon>
    </lineage>
</organism>
<dbReference type="InterPro" id="IPR016181">
    <property type="entry name" value="Acyl_CoA_acyltransferase"/>
</dbReference>
<dbReference type="InterPro" id="IPR000182">
    <property type="entry name" value="GNAT_dom"/>
</dbReference>
<dbReference type="EMBL" id="NMVJ01000001">
    <property type="protein sequence ID" value="OYN92303.1"/>
    <property type="molecule type" value="Genomic_DNA"/>
</dbReference>
<name>A0A255EM36_9ACTN</name>
<dbReference type="Proteomes" id="UP000216533">
    <property type="component" value="Unassembled WGS sequence"/>
</dbReference>
<dbReference type="EMBL" id="NMVI01000005">
    <property type="protein sequence ID" value="OYN90522.1"/>
    <property type="molecule type" value="Genomic_DNA"/>
</dbReference>
<accession>A0A255EM36</accession>
<dbReference type="Proteomes" id="UP000216300">
    <property type="component" value="Unassembled WGS sequence"/>
</dbReference>
<gene>
    <name evidence="3" type="ORF">CGZ91_02005</name>
    <name evidence="2" type="ORF">CGZ92_01450</name>
</gene>
<sequence>MSGPLPLTTPRLRLRLFTAADREALHGIYRRPEVARFLLEEPWDEAAAERQIETRLGRTGIDTAAAIALAIEHDGALIGDVALWLTRDAPHDRGSVAEIGWVLSPDHSGHGYAREAVAAVLDLAFDHHQLHRVVANMDARNTASARLAEAVGMRREAHLRQDWWSKGEWTDTFIYAMLRSDRG</sequence>
<dbReference type="Gene3D" id="3.40.630.30">
    <property type="match status" value="1"/>
</dbReference>
<proteinExistence type="predicted"/>
<evidence type="ECO:0000313" key="5">
    <source>
        <dbReference type="Proteomes" id="UP000216533"/>
    </source>
</evidence>
<keyword evidence="2" id="KW-0808">Transferase</keyword>
<accession>A0A255EVY9</accession>
<dbReference type="SUPFAM" id="SSF55729">
    <property type="entry name" value="Acyl-CoA N-acyltransferases (Nat)"/>
    <property type="match status" value="1"/>
</dbReference>
<comment type="caution">
    <text evidence="2">The sequence shown here is derived from an EMBL/GenBank/DDBJ whole genome shotgun (WGS) entry which is preliminary data.</text>
</comment>
<dbReference type="InterPro" id="IPR051531">
    <property type="entry name" value="N-acetyltransferase"/>
</dbReference>
<protein>
    <submittedName>
        <fullName evidence="2">GNAT family N-acetyltransferase</fullName>
    </submittedName>
</protein>
<evidence type="ECO:0000313" key="4">
    <source>
        <dbReference type="Proteomes" id="UP000216300"/>
    </source>
</evidence>
<reference evidence="4 5" key="1">
    <citation type="submission" date="2017-07" db="EMBL/GenBank/DDBJ databases">
        <title>Draft whole genome sequences of clinical Proprionibacteriaceae strains.</title>
        <authorList>
            <person name="Bernier A.-M."/>
            <person name="Bernard K."/>
            <person name="Domingo M.-C."/>
        </authorList>
    </citation>
    <scope>NUCLEOTIDE SEQUENCE [LARGE SCALE GENOMIC DNA]</scope>
    <source>
        <strain evidence="3 4">NML 150081</strain>
        <strain evidence="2 5">NML 160184</strain>
    </source>
</reference>